<dbReference type="NCBIfam" id="NF011765">
    <property type="entry name" value="PRK15219.1"/>
    <property type="match status" value="1"/>
</dbReference>
<protein>
    <submittedName>
        <fullName evidence="2">Carbonic anhydrase family protein</fullName>
    </submittedName>
</protein>
<dbReference type="PANTHER" id="PTHR11002">
    <property type="entry name" value="CARBONIC ANHYDRASE"/>
    <property type="match status" value="1"/>
</dbReference>
<dbReference type="InterPro" id="IPR036874">
    <property type="entry name" value="Carbonic_anhydrase_sf"/>
</dbReference>
<keyword evidence="3" id="KW-1185">Reference proteome</keyword>
<accession>A0ABW4WYF0</accession>
<evidence type="ECO:0000313" key="2">
    <source>
        <dbReference type="EMBL" id="MFD2067276.1"/>
    </source>
</evidence>
<proteinExistence type="inferred from homology"/>
<evidence type="ECO:0000256" key="1">
    <source>
        <dbReference type="ARBA" id="ARBA00006217"/>
    </source>
</evidence>
<dbReference type="Gene3D" id="3.40.1050.10">
    <property type="entry name" value="Carbonic anhydrase"/>
    <property type="match status" value="1"/>
</dbReference>
<reference evidence="3" key="1">
    <citation type="journal article" date="2019" name="Int. J. Syst. Evol. Microbiol.">
        <title>The Global Catalogue of Microorganisms (GCM) 10K type strain sequencing project: providing services to taxonomists for standard genome sequencing and annotation.</title>
        <authorList>
            <consortium name="The Broad Institute Genomics Platform"/>
            <consortium name="The Broad Institute Genome Sequencing Center for Infectious Disease"/>
            <person name="Wu L."/>
            <person name="Ma J."/>
        </authorList>
    </citation>
    <scope>NUCLEOTIDE SEQUENCE [LARGE SCALE GENOMIC DNA]</scope>
    <source>
        <strain evidence="3">JCM 16545</strain>
    </source>
</reference>
<dbReference type="Pfam" id="PF00484">
    <property type="entry name" value="Pro_CA"/>
    <property type="match status" value="1"/>
</dbReference>
<comment type="caution">
    <text evidence="2">The sequence shown here is derived from an EMBL/GenBank/DDBJ whole genome shotgun (WGS) entry which is preliminary data.</text>
</comment>
<dbReference type="RefSeq" id="WP_229960876.1">
    <property type="nucleotide sequence ID" value="NZ_JAJJWI010000009.1"/>
</dbReference>
<dbReference type="Proteomes" id="UP001597369">
    <property type="component" value="Unassembled WGS sequence"/>
</dbReference>
<dbReference type="CDD" id="cd03378">
    <property type="entry name" value="beta_CA_cladeC"/>
    <property type="match status" value="1"/>
</dbReference>
<dbReference type="SUPFAM" id="SSF53056">
    <property type="entry name" value="beta-carbonic anhydrase, cab"/>
    <property type="match status" value="1"/>
</dbReference>
<dbReference type="PANTHER" id="PTHR11002:SF79">
    <property type="entry name" value="CARBONIC ANHYDRASE 2"/>
    <property type="match status" value="1"/>
</dbReference>
<evidence type="ECO:0000313" key="3">
    <source>
        <dbReference type="Proteomes" id="UP001597369"/>
    </source>
</evidence>
<dbReference type="EMBL" id="JBHUHV010000029">
    <property type="protein sequence ID" value="MFD2067276.1"/>
    <property type="molecule type" value="Genomic_DNA"/>
</dbReference>
<sequence>MAEKKNIIINIEGEGLVEDVLTKEEQDSLTPDAVIQLLREGNQRFVRGAITLRNHKEQVRKAVQGQYPKAIILSCIDSRVPVEDVFDRGIGDMFVARVAGNFVNEDILGSMEFACHVAGSKLVVVLGHEHCGAIKSAIDQVEIGNITRMLAKIKPALDLSADFEGEKTSTNETFVHKVTENNVRLTIRQIRKESPILKTMEEEGRIRIIGGLYDMDTGQVDFLEEPA</sequence>
<dbReference type="InterPro" id="IPR001765">
    <property type="entry name" value="Carbonic_anhydrase"/>
</dbReference>
<comment type="similarity">
    <text evidence="1">Belongs to the beta-class carbonic anhydrase family.</text>
</comment>
<gene>
    <name evidence="2" type="ORF">ACFSKU_10315</name>
</gene>
<dbReference type="SMART" id="SM00947">
    <property type="entry name" value="Pro_CA"/>
    <property type="match status" value="1"/>
</dbReference>
<name>A0ABW4WYF0_9BACT</name>
<organism evidence="2 3">
    <name type="scientific">Pontibacter silvestris</name>
    <dbReference type="NCBI Taxonomy" id="2305183"/>
    <lineage>
        <taxon>Bacteria</taxon>
        <taxon>Pseudomonadati</taxon>
        <taxon>Bacteroidota</taxon>
        <taxon>Cytophagia</taxon>
        <taxon>Cytophagales</taxon>
        <taxon>Hymenobacteraceae</taxon>
        <taxon>Pontibacter</taxon>
    </lineage>
</organism>